<comment type="caution">
    <text evidence="4">The sequence shown here is derived from an EMBL/GenBank/DDBJ whole genome shotgun (WGS) entry which is preliminary data.</text>
</comment>
<dbReference type="Pfam" id="PF11022">
    <property type="entry name" value="ATP19"/>
    <property type="match status" value="1"/>
</dbReference>
<dbReference type="EMBL" id="MOOB01000044">
    <property type="protein sequence ID" value="OQE80738.1"/>
    <property type="molecule type" value="Genomic_DNA"/>
</dbReference>
<dbReference type="STRING" id="60175.A0A1V6Y042"/>
<dbReference type="GO" id="GO:0031966">
    <property type="term" value="C:mitochondrial membrane"/>
    <property type="evidence" value="ECO:0007669"/>
    <property type="project" value="UniProtKB-SubCell"/>
</dbReference>
<evidence type="ECO:0000313" key="4">
    <source>
        <dbReference type="EMBL" id="OQE80738.1"/>
    </source>
</evidence>
<evidence type="ECO:0000256" key="3">
    <source>
        <dbReference type="ARBA" id="ARBA00023136"/>
    </source>
</evidence>
<evidence type="ECO:0000256" key="1">
    <source>
        <dbReference type="ARBA" id="ARBA00004325"/>
    </source>
</evidence>
<dbReference type="Proteomes" id="UP000191691">
    <property type="component" value="Unassembled WGS sequence"/>
</dbReference>
<gene>
    <name evidence="4" type="ORF">PENNAL_c0044G10807</name>
</gene>
<dbReference type="PANTHER" id="PTHR28074">
    <property type="entry name" value="ATP SYNTHASE SUBUNIT K, MITOCHONDRIAL"/>
    <property type="match status" value="1"/>
</dbReference>
<dbReference type="PANTHER" id="PTHR28074:SF1">
    <property type="entry name" value="ATP SYNTHASE SUBUNIT K, MITOCHONDRIAL"/>
    <property type="match status" value="1"/>
</dbReference>
<evidence type="ECO:0000256" key="2">
    <source>
        <dbReference type="ARBA" id="ARBA00023128"/>
    </source>
</evidence>
<dbReference type="AlphaFoldDB" id="A0A1V6Y042"/>
<evidence type="ECO:0000313" key="5">
    <source>
        <dbReference type="Proteomes" id="UP000191691"/>
    </source>
</evidence>
<keyword evidence="3" id="KW-0472">Membrane</keyword>
<keyword evidence="2" id="KW-0496">Mitochondrion</keyword>
<comment type="subcellular location">
    <subcellularLocation>
        <location evidence="1">Mitochondrion membrane</location>
    </subcellularLocation>
</comment>
<sequence length="182" mass="19870">MPMPRRFVPGRSHDIGCSRVPRVSLPNHPQFRSHVNCLTKSGKAVSVPTSSFGPSLRIPSTSLPIEPLAVPQFQPYKMVVYYQIAGKKVGSHVLAMATLGSMFAGSWLAMSGGEKPKTAQGPPINASSKDEENFVQYVTENREPPTMDRISISTPERLTDLVSHRNFMKEVDGGEKKPAAGH</sequence>
<proteinExistence type="predicted"/>
<keyword evidence="5" id="KW-1185">Reference proteome</keyword>
<name>A0A1V6Y042_PENNA</name>
<reference evidence="5" key="1">
    <citation type="journal article" date="2017" name="Nat. Microbiol.">
        <title>Global analysis of biosynthetic gene clusters reveals vast potential of secondary metabolite production in Penicillium species.</title>
        <authorList>
            <person name="Nielsen J.C."/>
            <person name="Grijseels S."/>
            <person name="Prigent S."/>
            <person name="Ji B."/>
            <person name="Dainat J."/>
            <person name="Nielsen K.F."/>
            <person name="Frisvad J.C."/>
            <person name="Workman M."/>
            <person name="Nielsen J."/>
        </authorList>
    </citation>
    <scope>NUCLEOTIDE SEQUENCE [LARGE SCALE GENOMIC DNA]</scope>
    <source>
        <strain evidence="5">IBT 13039</strain>
    </source>
</reference>
<dbReference type="InterPro" id="IPR021278">
    <property type="entry name" value="ATP19"/>
</dbReference>
<organism evidence="4 5">
    <name type="scientific">Penicillium nalgiovense</name>
    <dbReference type="NCBI Taxonomy" id="60175"/>
    <lineage>
        <taxon>Eukaryota</taxon>
        <taxon>Fungi</taxon>
        <taxon>Dikarya</taxon>
        <taxon>Ascomycota</taxon>
        <taxon>Pezizomycotina</taxon>
        <taxon>Eurotiomycetes</taxon>
        <taxon>Eurotiomycetidae</taxon>
        <taxon>Eurotiales</taxon>
        <taxon>Aspergillaceae</taxon>
        <taxon>Penicillium</taxon>
    </lineage>
</organism>
<protein>
    <submittedName>
        <fullName evidence="4">Uncharacterized protein</fullName>
    </submittedName>
</protein>
<dbReference type="GO" id="GO:0015986">
    <property type="term" value="P:proton motive force-driven ATP synthesis"/>
    <property type="evidence" value="ECO:0007669"/>
    <property type="project" value="TreeGrafter"/>
</dbReference>
<accession>A0A1V6Y042</accession>